<evidence type="ECO:0000313" key="2">
    <source>
        <dbReference type="Proteomes" id="UP000500970"/>
    </source>
</evidence>
<dbReference type="GO" id="GO:0016853">
    <property type="term" value="F:isomerase activity"/>
    <property type="evidence" value="ECO:0007669"/>
    <property type="project" value="UniProtKB-KW"/>
</dbReference>
<keyword evidence="1" id="KW-0413">Isomerase</keyword>
<evidence type="ECO:0000313" key="1">
    <source>
        <dbReference type="EMBL" id="QKH36188.1"/>
    </source>
</evidence>
<organism evidence="1 2">
    <name type="scientific">Achromobacter pestifer</name>
    <dbReference type="NCBI Taxonomy" id="1353889"/>
    <lineage>
        <taxon>Bacteria</taxon>
        <taxon>Pseudomonadati</taxon>
        <taxon>Pseudomonadota</taxon>
        <taxon>Betaproteobacteria</taxon>
        <taxon>Burkholderiales</taxon>
        <taxon>Alcaligenaceae</taxon>
        <taxon>Achromobacter</taxon>
    </lineage>
</organism>
<sequence length="259" mass="28030">MQNKYGKSVTVEIEGTQALVRFDRGVNRNALDQDTLLALTQVARDLAESLTIHAVVLTGAADIFSAGIDLKDPQKWQENDTQLLARRDIAQRGARLCRLWEELPQLTVAAIEGAAVGGSVALALACDWRVAAENSIFYLPEAKVGLNMGWGAIPRMVNLIGGPRTKRAILLAERLGMAQALDWGLIDEIAPQGRALAQAQALAARANQTPPAILRMTKESVNLHAGALDRLGIYMDADQALVCRDSQEGRLAREGFLAQ</sequence>
<reference evidence="1 2" key="1">
    <citation type="submission" date="2020-05" db="EMBL/GenBank/DDBJ databases">
        <title>FDA dAtabase for Regulatory Grade micrObial Sequences (FDA-ARGOS): Supporting development and validation of Infectious Disease Dx tests.</title>
        <authorList>
            <person name="Sproer C."/>
            <person name="Gronow S."/>
            <person name="Severitt S."/>
            <person name="Schroder I."/>
            <person name="Tallon L."/>
            <person name="Sadzewicz L."/>
            <person name="Zhao X."/>
            <person name="Vavikolanu K."/>
            <person name="Mehta A."/>
            <person name="Aluvathingal J."/>
            <person name="Nadendla S."/>
            <person name="Myers T."/>
            <person name="Yan Y."/>
            <person name="Sichtig H."/>
        </authorList>
    </citation>
    <scope>NUCLEOTIDE SEQUENCE [LARGE SCALE GENOMIC DNA]</scope>
    <source>
        <strain evidence="1 2">FDAARGOS_790</strain>
    </source>
</reference>
<dbReference type="Gene3D" id="3.90.226.10">
    <property type="entry name" value="2-enoyl-CoA Hydratase, Chain A, domain 1"/>
    <property type="match status" value="1"/>
</dbReference>
<dbReference type="GO" id="GO:0006635">
    <property type="term" value="P:fatty acid beta-oxidation"/>
    <property type="evidence" value="ECO:0007669"/>
    <property type="project" value="TreeGrafter"/>
</dbReference>
<accession>A0A7D4DXM5</accession>
<gene>
    <name evidence="1" type="ORF">FOC84_15020</name>
</gene>
<protein>
    <submittedName>
        <fullName evidence="1">Enoyl-CoA hydratase/isomerase family protein</fullName>
    </submittedName>
</protein>
<dbReference type="InterPro" id="IPR001753">
    <property type="entry name" value="Enoyl-CoA_hydra/iso"/>
</dbReference>
<dbReference type="InterPro" id="IPR029045">
    <property type="entry name" value="ClpP/crotonase-like_dom_sf"/>
</dbReference>
<dbReference type="Pfam" id="PF00378">
    <property type="entry name" value="ECH_1"/>
    <property type="match status" value="1"/>
</dbReference>
<dbReference type="SUPFAM" id="SSF52096">
    <property type="entry name" value="ClpP/crotonase"/>
    <property type="match status" value="1"/>
</dbReference>
<dbReference type="AlphaFoldDB" id="A0A7D4DXM5"/>
<name>A0A7D4DXM5_9BURK</name>
<keyword evidence="2" id="KW-1185">Reference proteome</keyword>
<dbReference type="CDD" id="cd06558">
    <property type="entry name" value="crotonase-like"/>
    <property type="match status" value="1"/>
</dbReference>
<dbReference type="RefSeq" id="WP_173145099.1">
    <property type="nucleotide sequence ID" value="NZ_CP053985.1"/>
</dbReference>
<dbReference type="Proteomes" id="UP000500970">
    <property type="component" value="Chromosome"/>
</dbReference>
<proteinExistence type="predicted"/>
<dbReference type="EMBL" id="CP053985">
    <property type="protein sequence ID" value="QKH36188.1"/>
    <property type="molecule type" value="Genomic_DNA"/>
</dbReference>
<dbReference type="KEGG" id="apes:FOC84_15020"/>
<dbReference type="PANTHER" id="PTHR11941">
    <property type="entry name" value="ENOYL-COA HYDRATASE-RELATED"/>
    <property type="match status" value="1"/>
</dbReference>
<dbReference type="PANTHER" id="PTHR11941:SF54">
    <property type="entry name" value="ENOYL-COA HYDRATASE, MITOCHONDRIAL"/>
    <property type="match status" value="1"/>
</dbReference>